<dbReference type="PROSITE" id="PS51746">
    <property type="entry name" value="PPM_2"/>
    <property type="match status" value="1"/>
</dbReference>
<feature type="region of interest" description="Disordered" evidence="2">
    <location>
        <begin position="1"/>
        <end position="21"/>
    </location>
</feature>
<dbReference type="PROSITE" id="PS50113">
    <property type="entry name" value="PAC"/>
    <property type="match status" value="1"/>
</dbReference>
<dbReference type="Proteomes" id="UP000598996">
    <property type="component" value="Unassembled WGS sequence"/>
</dbReference>
<dbReference type="SUPFAM" id="SSF55785">
    <property type="entry name" value="PYP-like sensor domain (PAS domain)"/>
    <property type="match status" value="1"/>
</dbReference>
<proteinExistence type="predicted"/>
<evidence type="ECO:0000259" key="3">
    <source>
        <dbReference type="PROSITE" id="PS50113"/>
    </source>
</evidence>
<dbReference type="Pfam" id="PF07228">
    <property type="entry name" value="SpoIIE"/>
    <property type="match status" value="1"/>
</dbReference>
<evidence type="ECO:0000256" key="2">
    <source>
        <dbReference type="SAM" id="MobiDB-lite"/>
    </source>
</evidence>
<feature type="domain" description="PPM-type phosphatase" evidence="4">
    <location>
        <begin position="412"/>
        <end position="623"/>
    </location>
</feature>
<dbReference type="InterPro" id="IPR036457">
    <property type="entry name" value="PPM-type-like_dom_sf"/>
</dbReference>
<dbReference type="Gene3D" id="3.60.40.10">
    <property type="entry name" value="PPM-type phosphatase domain"/>
    <property type="match status" value="1"/>
</dbReference>
<dbReference type="InterPro" id="IPR000700">
    <property type="entry name" value="PAS-assoc_C"/>
</dbReference>
<dbReference type="SMART" id="SM00331">
    <property type="entry name" value="PP2C_SIG"/>
    <property type="match status" value="1"/>
</dbReference>
<dbReference type="Gene3D" id="3.30.450.20">
    <property type="entry name" value="PAS domain"/>
    <property type="match status" value="1"/>
</dbReference>
<feature type="compositionally biased region" description="Polar residues" evidence="2">
    <location>
        <begin position="1"/>
        <end position="10"/>
    </location>
</feature>
<comment type="caution">
    <text evidence="5">The sequence shown here is derived from an EMBL/GenBank/DDBJ whole genome shotgun (WGS) entry which is preliminary data.</text>
</comment>
<evidence type="ECO:0000313" key="6">
    <source>
        <dbReference type="Proteomes" id="UP000598996"/>
    </source>
</evidence>
<dbReference type="PANTHER" id="PTHR43156:SF2">
    <property type="entry name" value="STAGE II SPORULATION PROTEIN E"/>
    <property type="match status" value="1"/>
</dbReference>
<dbReference type="InterPro" id="IPR035965">
    <property type="entry name" value="PAS-like_dom_sf"/>
</dbReference>
<evidence type="ECO:0000256" key="1">
    <source>
        <dbReference type="ARBA" id="ARBA00022801"/>
    </source>
</evidence>
<evidence type="ECO:0000259" key="4">
    <source>
        <dbReference type="PROSITE" id="PS51746"/>
    </source>
</evidence>
<organism evidence="5 6">
    <name type="scientific">Paractinoplanes lichenicola</name>
    <dbReference type="NCBI Taxonomy" id="2802976"/>
    <lineage>
        <taxon>Bacteria</taxon>
        <taxon>Bacillati</taxon>
        <taxon>Actinomycetota</taxon>
        <taxon>Actinomycetes</taxon>
        <taxon>Micromonosporales</taxon>
        <taxon>Micromonosporaceae</taxon>
        <taxon>Paractinoplanes</taxon>
    </lineage>
</organism>
<keyword evidence="6" id="KW-1185">Reference proteome</keyword>
<dbReference type="InterPro" id="IPR001932">
    <property type="entry name" value="PPM-type_phosphatase-like_dom"/>
</dbReference>
<evidence type="ECO:0000313" key="5">
    <source>
        <dbReference type="EMBL" id="MBL7261767.1"/>
    </source>
</evidence>
<keyword evidence="1" id="KW-0378">Hydrolase</keyword>
<feature type="domain" description="PAC" evidence="3">
    <location>
        <begin position="317"/>
        <end position="372"/>
    </location>
</feature>
<dbReference type="Gene3D" id="2.10.70.100">
    <property type="match status" value="1"/>
</dbReference>
<dbReference type="Gene3D" id="1.10.10.10">
    <property type="entry name" value="Winged helix-like DNA-binding domain superfamily/Winged helix DNA-binding domain"/>
    <property type="match status" value="1"/>
</dbReference>
<accession>A0ABS1W4V5</accession>
<protein>
    <submittedName>
        <fullName evidence="5">SpoIIE family protein phosphatase</fullName>
    </submittedName>
</protein>
<name>A0ABS1W4V5_9ACTN</name>
<reference evidence="5 6" key="1">
    <citation type="submission" date="2021-01" db="EMBL/GenBank/DDBJ databases">
        <title>Actinoplanes sp. nov. LDG1-01 isolated from lichen.</title>
        <authorList>
            <person name="Saeng-In P."/>
            <person name="Phongsopitanun W."/>
            <person name="Kanchanasin P."/>
            <person name="Yuki M."/>
            <person name="Kudo T."/>
            <person name="Ohkuma M."/>
            <person name="Tanasupawat S."/>
        </authorList>
    </citation>
    <scope>NUCLEOTIDE SEQUENCE [LARGE SCALE GENOMIC DNA]</scope>
    <source>
        <strain evidence="5 6">LDG1-01</strain>
    </source>
</reference>
<dbReference type="InterPro" id="IPR052016">
    <property type="entry name" value="Bact_Sigma-Reg"/>
</dbReference>
<gene>
    <name evidence="5" type="ORF">JKJ07_46575</name>
</gene>
<dbReference type="EMBL" id="JAENHO010000022">
    <property type="protein sequence ID" value="MBL7261767.1"/>
    <property type="molecule type" value="Genomic_DNA"/>
</dbReference>
<sequence length="647" mass="70223">MTTPVPLTYSSKRHSGRGGQGVTQAYAAAVESLRPSVPTGTGEAARLTVERAVGLLAGRARCRLADAHRHLLRMAAEEDRGLVEVATGVIRMLDVADPDTGVVLGLDTDRVPGRLGAPLRRFAPWIGMVQRVLDVAPGMASYLSAERGPDGRLSDLIWAAASPDAVAPNGLRGAQLIGLRMAEHFPEVPGTDRWLAYEHVLDTGVPAALGPFPHRDGTYSVRAHRLGEGLLINWTRHDEHPGGIAERLAGTERLGNLGWGEWDLISGEIYWSDQLYRIFERDPRQGPPDPADEAGLEEALLEADRPLRAAAKAQLDRGDRVDVITRVRVNGRVKHLRTVADATRDADGRPLRVYGIVQDVTEQETGAKRLAEVERQLVEQRRSLAAEHELAGRLQRIILPLPEGPIVLPGLKVAVRYLPAGQESLVGGDWYHAAELRDGSVLLAVGDVAGHGTQAATAMAQLRHALRALAVTTSDPGQLLFHLNRLTCELERESPEMAATAVVARFDPARHEIVWAQAGHPPPLLARGGRTAPLERPAGPMLGVVDDATYQTARVDFRVGDVLLLYTDGLVEHRRRGPDDGLASVIATVDEAVRASPDQPLGQLISRLRRTNPDDDTCILAARPMTGQTQDLRRYLSGAAKMSHLRR</sequence>
<dbReference type="PANTHER" id="PTHR43156">
    <property type="entry name" value="STAGE II SPORULATION PROTEIN E-RELATED"/>
    <property type="match status" value="1"/>
</dbReference>
<dbReference type="SUPFAM" id="SSF81606">
    <property type="entry name" value="PP2C-like"/>
    <property type="match status" value="1"/>
</dbReference>
<dbReference type="InterPro" id="IPR036388">
    <property type="entry name" value="WH-like_DNA-bd_sf"/>
</dbReference>